<dbReference type="AlphaFoldDB" id="A0A843W8W9"/>
<keyword evidence="2" id="KW-1185">Reference proteome</keyword>
<dbReference type="EMBL" id="NMUH01003630">
    <property type="protein sequence ID" value="MQM06452.1"/>
    <property type="molecule type" value="Genomic_DNA"/>
</dbReference>
<protein>
    <submittedName>
        <fullName evidence="1">Uncharacterized protein</fullName>
    </submittedName>
</protein>
<gene>
    <name evidence="1" type="ORF">Taro_039276</name>
</gene>
<comment type="caution">
    <text evidence="1">The sequence shown here is derived from an EMBL/GenBank/DDBJ whole genome shotgun (WGS) entry which is preliminary data.</text>
</comment>
<evidence type="ECO:0000313" key="2">
    <source>
        <dbReference type="Proteomes" id="UP000652761"/>
    </source>
</evidence>
<organism evidence="1 2">
    <name type="scientific">Colocasia esculenta</name>
    <name type="common">Wild taro</name>
    <name type="synonym">Arum esculentum</name>
    <dbReference type="NCBI Taxonomy" id="4460"/>
    <lineage>
        <taxon>Eukaryota</taxon>
        <taxon>Viridiplantae</taxon>
        <taxon>Streptophyta</taxon>
        <taxon>Embryophyta</taxon>
        <taxon>Tracheophyta</taxon>
        <taxon>Spermatophyta</taxon>
        <taxon>Magnoliopsida</taxon>
        <taxon>Liliopsida</taxon>
        <taxon>Araceae</taxon>
        <taxon>Aroideae</taxon>
        <taxon>Colocasieae</taxon>
        <taxon>Colocasia</taxon>
    </lineage>
</organism>
<reference evidence="1" key="1">
    <citation type="submission" date="2017-07" db="EMBL/GenBank/DDBJ databases">
        <title>Taro Niue Genome Assembly and Annotation.</title>
        <authorList>
            <person name="Atibalentja N."/>
            <person name="Keating K."/>
            <person name="Fields C.J."/>
        </authorList>
    </citation>
    <scope>NUCLEOTIDE SEQUENCE</scope>
    <source>
        <strain evidence="1">Niue_2</strain>
        <tissue evidence="1">Leaf</tissue>
    </source>
</reference>
<name>A0A843W8W9_COLES</name>
<dbReference type="Proteomes" id="UP000652761">
    <property type="component" value="Unassembled WGS sequence"/>
</dbReference>
<sequence length="77" mass="9342">MTRVWLSSAILWHLGDVLEREWPSRRFARRLETLHHLSRHSLCHRTHTVVLFRHRRHLFLSIVCAVYIKVGDNRCCR</sequence>
<evidence type="ECO:0000313" key="1">
    <source>
        <dbReference type="EMBL" id="MQM06452.1"/>
    </source>
</evidence>
<proteinExistence type="predicted"/>
<accession>A0A843W8W9</accession>